<dbReference type="EMBL" id="CP111021">
    <property type="protein sequence ID" value="WAR17987.1"/>
    <property type="molecule type" value="Genomic_DNA"/>
</dbReference>
<keyword evidence="5" id="KW-0472">Membrane</keyword>
<keyword evidence="3" id="KW-0378">Hydrolase</keyword>
<dbReference type="PANTHER" id="PTHR19134">
    <property type="entry name" value="RECEPTOR-TYPE TYROSINE-PROTEIN PHOSPHATASE"/>
    <property type="match status" value="1"/>
</dbReference>
<keyword evidence="4" id="KW-0904">Protein phosphatase</keyword>
<evidence type="ECO:0000313" key="8">
    <source>
        <dbReference type="Proteomes" id="UP001164746"/>
    </source>
</evidence>
<reference evidence="7" key="1">
    <citation type="submission" date="2022-11" db="EMBL/GenBank/DDBJ databases">
        <title>Centuries of genome instability and evolution in soft-shell clam transmissible cancer (bioRxiv).</title>
        <authorList>
            <person name="Hart S.F.M."/>
            <person name="Yonemitsu M.A."/>
            <person name="Giersch R.M."/>
            <person name="Beal B.F."/>
            <person name="Arriagada G."/>
            <person name="Davis B.W."/>
            <person name="Ostrander E.A."/>
            <person name="Goff S.P."/>
            <person name="Metzger M.J."/>
        </authorList>
    </citation>
    <scope>NUCLEOTIDE SEQUENCE</scope>
    <source>
        <strain evidence="7">MELC-2E11</strain>
        <tissue evidence="7">Siphon/mantle</tissue>
    </source>
</reference>
<dbReference type="PROSITE" id="PS50055">
    <property type="entry name" value="TYR_PHOSPHATASE_PTP"/>
    <property type="match status" value="1"/>
</dbReference>
<evidence type="ECO:0000256" key="5">
    <source>
        <dbReference type="SAM" id="Phobius"/>
    </source>
</evidence>
<feature type="domain" description="Tyrosine-protein phosphatase" evidence="6">
    <location>
        <begin position="209"/>
        <end position="381"/>
    </location>
</feature>
<dbReference type="Gene3D" id="3.90.190.10">
    <property type="entry name" value="Protein tyrosine phosphatase superfamily"/>
    <property type="match status" value="2"/>
</dbReference>
<evidence type="ECO:0000256" key="2">
    <source>
        <dbReference type="ARBA" id="ARBA00013064"/>
    </source>
</evidence>
<proteinExistence type="inferred from homology"/>
<dbReference type="InterPro" id="IPR029021">
    <property type="entry name" value="Prot-tyrosine_phosphatase-like"/>
</dbReference>
<keyword evidence="5" id="KW-0812">Transmembrane</keyword>
<comment type="similarity">
    <text evidence="1">Belongs to the protein-tyrosine phosphatase family.</text>
</comment>
<evidence type="ECO:0000256" key="3">
    <source>
        <dbReference type="ARBA" id="ARBA00022801"/>
    </source>
</evidence>
<evidence type="ECO:0000259" key="6">
    <source>
        <dbReference type="PROSITE" id="PS50055"/>
    </source>
</evidence>
<dbReference type="SUPFAM" id="SSF52799">
    <property type="entry name" value="(Phosphotyrosine protein) phosphatases II"/>
    <property type="match status" value="1"/>
</dbReference>
<dbReference type="InterPro" id="IPR050348">
    <property type="entry name" value="Protein-Tyr_Phosphatase"/>
</dbReference>
<protein>
    <recommendedName>
        <fullName evidence="2">protein-tyrosine-phosphatase</fullName>
        <ecNumber evidence="2">3.1.3.48</ecNumber>
    </recommendedName>
</protein>
<dbReference type="SMART" id="SM00194">
    <property type="entry name" value="PTPc"/>
    <property type="match status" value="1"/>
</dbReference>
<dbReference type="Proteomes" id="UP001164746">
    <property type="component" value="Chromosome 10"/>
</dbReference>
<dbReference type="Pfam" id="PF00102">
    <property type="entry name" value="Y_phosphatase"/>
    <property type="match status" value="1"/>
</dbReference>
<accession>A0ABY7F8N6</accession>
<keyword evidence="5" id="KW-1133">Transmembrane helix</keyword>
<evidence type="ECO:0000313" key="7">
    <source>
        <dbReference type="EMBL" id="WAR17987.1"/>
    </source>
</evidence>
<sequence>MCEHECDQNCIKRGHGTRCSAKSGKCLHGCTSGYTADVCQNDPQGEKDTSFDSRADAIGGSVILIVAIIAVIAFIALRKRYGYKETSTCKTNQNDEEHVDSSNVYATVNKNRAAQTDAIYANTSDGSTQKVLVSNHYCKNPPGKKARTNMIEIQDCLEIDDEDAIAREIAIRFEEDGGVYYNNANEVNKTKVNVEALHAYVNEKTKRSFEEEFKKLPYGLTKSYEDSQKATNMSRNRYKGIYPYDDSRVKVWCNGTDYINASFIDGYKRRNEYIATLGPMSKQLGDFGLFWEMVWQQKVEKVVMVTNLIEEESSEERKLYQFHFTSWPDRGVPEDVLSLIEFWKMVLNSSKKLNGPTLEQYQFLHRALVHSLTLDCNPVKGKHYQQFVDNLRDSDKGELYQS</sequence>
<evidence type="ECO:0000256" key="4">
    <source>
        <dbReference type="ARBA" id="ARBA00022912"/>
    </source>
</evidence>
<name>A0ABY7F8N6_MYAAR</name>
<keyword evidence="8" id="KW-1185">Reference proteome</keyword>
<dbReference type="EC" id="3.1.3.48" evidence="2"/>
<dbReference type="PANTHER" id="PTHR19134:SF562">
    <property type="entry name" value="PROTEIN-TYROSINE-PHOSPHATASE"/>
    <property type="match status" value="1"/>
</dbReference>
<gene>
    <name evidence="7" type="ORF">MAR_032581</name>
</gene>
<evidence type="ECO:0000256" key="1">
    <source>
        <dbReference type="ARBA" id="ARBA00009580"/>
    </source>
</evidence>
<dbReference type="InterPro" id="IPR000242">
    <property type="entry name" value="PTP_cat"/>
</dbReference>
<feature type="transmembrane region" description="Helical" evidence="5">
    <location>
        <begin position="57"/>
        <end position="77"/>
    </location>
</feature>
<organism evidence="7 8">
    <name type="scientific">Mya arenaria</name>
    <name type="common">Soft-shell clam</name>
    <dbReference type="NCBI Taxonomy" id="6604"/>
    <lineage>
        <taxon>Eukaryota</taxon>
        <taxon>Metazoa</taxon>
        <taxon>Spiralia</taxon>
        <taxon>Lophotrochozoa</taxon>
        <taxon>Mollusca</taxon>
        <taxon>Bivalvia</taxon>
        <taxon>Autobranchia</taxon>
        <taxon>Heteroconchia</taxon>
        <taxon>Euheterodonta</taxon>
        <taxon>Imparidentia</taxon>
        <taxon>Neoheterodontei</taxon>
        <taxon>Myida</taxon>
        <taxon>Myoidea</taxon>
        <taxon>Myidae</taxon>
        <taxon>Mya</taxon>
    </lineage>
</organism>